<dbReference type="InterPro" id="IPR028098">
    <property type="entry name" value="Glyco_trans_4-like_N"/>
</dbReference>
<evidence type="ECO:0000313" key="4">
    <source>
        <dbReference type="Proteomes" id="UP000549617"/>
    </source>
</evidence>
<dbReference type="EMBL" id="JACIJC010000004">
    <property type="protein sequence ID" value="MBB5686635.1"/>
    <property type="molecule type" value="Genomic_DNA"/>
</dbReference>
<dbReference type="PANTHER" id="PTHR45947">
    <property type="entry name" value="SULFOQUINOVOSYL TRANSFERASE SQD2"/>
    <property type="match status" value="1"/>
</dbReference>
<name>A0A7W9AJ75_9SPHN</name>
<organism evidence="3 4">
    <name type="scientific">Sphingobium boeckii</name>
    <dbReference type="NCBI Taxonomy" id="1082345"/>
    <lineage>
        <taxon>Bacteria</taxon>
        <taxon>Pseudomonadati</taxon>
        <taxon>Pseudomonadota</taxon>
        <taxon>Alphaproteobacteria</taxon>
        <taxon>Sphingomonadales</taxon>
        <taxon>Sphingomonadaceae</taxon>
        <taxon>Sphingobium</taxon>
    </lineage>
</organism>
<feature type="domain" description="Glycosyl transferase family 1" evidence="1">
    <location>
        <begin position="141"/>
        <end position="290"/>
    </location>
</feature>
<sequence>MKALMLALRAGGASPKSIFKHMAYLAEACLLYRMLAKDPVDHVHAHFGTNPAMVARLLHKLGGPPYSFTVHGPDEFDRPQALDLAGKITDASLTVAISSFGRSQLMRWSDPAHWDRIAIVRCGVDESFLQPIAPQPIPAAPRLCCVARLSAQKGLPLLIEAAALIDRRGLDFHLTLVGDGEMRPEIEQMIAGHGLEAKVHIAGWSSSEAVRDHILNARAMVLPSFAEGLPVVIMEALALSRPVIATAIAGTPELVDEACGWLIRAGSVEHLADAMAEALTLPVAELQRRGAEGRRRVLEQHDSRINGAHLLKLIEASHGINRP</sequence>
<evidence type="ECO:0000259" key="1">
    <source>
        <dbReference type="Pfam" id="PF00534"/>
    </source>
</evidence>
<gene>
    <name evidence="3" type="ORF">FHS49_002659</name>
</gene>
<dbReference type="Pfam" id="PF00534">
    <property type="entry name" value="Glycos_transf_1"/>
    <property type="match status" value="1"/>
</dbReference>
<dbReference type="GO" id="GO:0016757">
    <property type="term" value="F:glycosyltransferase activity"/>
    <property type="evidence" value="ECO:0007669"/>
    <property type="project" value="TreeGrafter"/>
</dbReference>
<protein>
    <submittedName>
        <fullName evidence="3">Glycosyltransferase involved in cell wall biosynthesis</fullName>
    </submittedName>
</protein>
<dbReference type="Proteomes" id="UP000549617">
    <property type="component" value="Unassembled WGS sequence"/>
</dbReference>
<dbReference type="SUPFAM" id="SSF53756">
    <property type="entry name" value="UDP-Glycosyltransferase/glycogen phosphorylase"/>
    <property type="match status" value="1"/>
</dbReference>
<evidence type="ECO:0000313" key="3">
    <source>
        <dbReference type="EMBL" id="MBB5686635.1"/>
    </source>
</evidence>
<comment type="caution">
    <text evidence="3">The sequence shown here is derived from an EMBL/GenBank/DDBJ whole genome shotgun (WGS) entry which is preliminary data.</text>
</comment>
<keyword evidence="3" id="KW-0808">Transferase</keyword>
<evidence type="ECO:0000259" key="2">
    <source>
        <dbReference type="Pfam" id="PF13439"/>
    </source>
</evidence>
<keyword evidence="4" id="KW-1185">Reference proteome</keyword>
<dbReference type="AlphaFoldDB" id="A0A7W9AJ75"/>
<dbReference type="InterPro" id="IPR001296">
    <property type="entry name" value="Glyco_trans_1"/>
</dbReference>
<proteinExistence type="predicted"/>
<accession>A0A7W9AJ75</accession>
<dbReference type="PANTHER" id="PTHR45947:SF15">
    <property type="entry name" value="TEICHURONIC ACID BIOSYNTHESIS GLYCOSYLTRANSFERASE TUAC-RELATED"/>
    <property type="match status" value="1"/>
</dbReference>
<dbReference type="Pfam" id="PF13439">
    <property type="entry name" value="Glyco_transf_4"/>
    <property type="match status" value="1"/>
</dbReference>
<reference evidence="3 4" key="1">
    <citation type="submission" date="2020-08" db="EMBL/GenBank/DDBJ databases">
        <title>Genomic Encyclopedia of Type Strains, Phase IV (KMG-IV): sequencing the most valuable type-strain genomes for metagenomic binning, comparative biology and taxonomic classification.</title>
        <authorList>
            <person name="Goeker M."/>
        </authorList>
    </citation>
    <scope>NUCLEOTIDE SEQUENCE [LARGE SCALE GENOMIC DNA]</scope>
    <source>
        <strain evidence="3 4">DSM 25079</strain>
    </source>
</reference>
<feature type="domain" description="Glycosyltransferase subfamily 4-like N-terminal" evidence="2">
    <location>
        <begin position="25"/>
        <end position="127"/>
    </location>
</feature>
<dbReference type="Gene3D" id="3.40.50.2000">
    <property type="entry name" value="Glycogen Phosphorylase B"/>
    <property type="match status" value="2"/>
</dbReference>
<dbReference type="InterPro" id="IPR050194">
    <property type="entry name" value="Glycosyltransferase_grp1"/>
</dbReference>